<sequence length="238" mass="26865">MYQILIVEDEDEAAGGLASLIERYGREHDAKFKVTRHRDASSFIKSKTSYDLVFMDIDLPGMSGMEAAGLMRAYDEETPLIFVTNLAQYAIRGYEVDALDFIVKPVSWYHFSMRMDKAMRAMRRHSATGRLKVSTRSGVRVIPTADVLYIDVSNHDLVYHICDEDEPLRVRGSLGKLEEELEGGPFLRISSGRLVNMDHVSSMRSGIVRLSNGEVLYASRARKREALDIFTDYLGGSI</sequence>
<feature type="domain" description="Response regulatory" evidence="2">
    <location>
        <begin position="3"/>
        <end position="119"/>
    </location>
</feature>
<keyword evidence="5" id="KW-1185">Reference proteome</keyword>
<gene>
    <name evidence="4" type="ORF">AAAT05_00470</name>
</gene>
<dbReference type="EMBL" id="JBBNGS010000001">
    <property type="protein sequence ID" value="MEQ2636829.1"/>
    <property type="molecule type" value="Genomic_DNA"/>
</dbReference>
<comment type="caution">
    <text evidence="4">The sequence shown here is derived from an EMBL/GenBank/DDBJ whole genome shotgun (WGS) entry which is preliminary data.</text>
</comment>
<keyword evidence="4" id="KW-0238">DNA-binding</keyword>
<dbReference type="PROSITE" id="PS50110">
    <property type="entry name" value="RESPONSE_REGULATORY"/>
    <property type="match status" value="1"/>
</dbReference>
<dbReference type="Gene3D" id="3.40.50.2300">
    <property type="match status" value="1"/>
</dbReference>
<dbReference type="Gene3D" id="2.40.50.1020">
    <property type="entry name" value="LytTr DNA-binding domain"/>
    <property type="match status" value="1"/>
</dbReference>
<feature type="modified residue" description="4-aspartylphosphate" evidence="1">
    <location>
        <position position="56"/>
    </location>
</feature>
<evidence type="ECO:0000259" key="2">
    <source>
        <dbReference type="PROSITE" id="PS50110"/>
    </source>
</evidence>
<dbReference type="Pfam" id="PF00072">
    <property type="entry name" value="Response_reg"/>
    <property type="match status" value="1"/>
</dbReference>
<dbReference type="SUPFAM" id="SSF52172">
    <property type="entry name" value="CheY-like"/>
    <property type="match status" value="1"/>
</dbReference>
<organism evidence="4 5">
    <name type="scientific">Paratractidigestivibacter faecalis</name>
    <dbReference type="NCBI Taxonomy" id="2292441"/>
    <lineage>
        <taxon>Bacteria</taxon>
        <taxon>Bacillati</taxon>
        <taxon>Actinomycetota</taxon>
        <taxon>Coriobacteriia</taxon>
        <taxon>Coriobacteriales</taxon>
        <taxon>Atopobiaceae</taxon>
        <taxon>Paratractidigestivibacter</taxon>
    </lineage>
</organism>
<reference evidence="4 5" key="1">
    <citation type="submission" date="2024-04" db="EMBL/GenBank/DDBJ databases">
        <title>Human intestinal bacterial collection.</title>
        <authorList>
            <person name="Pauvert C."/>
            <person name="Hitch T.C.A."/>
            <person name="Clavel T."/>
        </authorList>
    </citation>
    <scope>NUCLEOTIDE SEQUENCE [LARGE SCALE GENOMIC DNA]</scope>
    <source>
        <strain evidence="4 5">CLA-AA-H197</strain>
    </source>
</reference>
<evidence type="ECO:0000256" key="1">
    <source>
        <dbReference type="PROSITE-ProRule" id="PRU00169"/>
    </source>
</evidence>
<accession>A0ABV1IDV5</accession>
<dbReference type="InterPro" id="IPR001789">
    <property type="entry name" value="Sig_transdc_resp-reg_receiver"/>
</dbReference>
<dbReference type="GO" id="GO:0003677">
    <property type="term" value="F:DNA binding"/>
    <property type="evidence" value="ECO:0007669"/>
    <property type="project" value="UniProtKB-KW"/>
</dbReference>
<evidence type="ECO:0000313" key="4">
    <source>
        <dbReference type="EMBL" id="MEQ2636829.1"/>
    </source>
</evidence>
<dbReference type="InterPro" id="IPR007492">
    <property type="entry name" value="LytTR_DNA-bd_dom"/>
</dbReference>
<protein>
    <submittedName>
        <fullName evidence="4">LytTR family DNA-binding domain-containing protein</fullName>
    </submittedName>
</protein>
<name>A0ABV1IDV5_9ACTN</name>
<evidence type="ECO:0000313" key="5">
    <source>
        <dbReference type="Proteomes" id="UP001478817"/>
    </source>
</evidence>
<proteinExistence type="predicted"/>
<dbReference type="PANTHER" id="PTHR37299">
    <property type="entry name" value="TRANSCRIPTIONAL REGULATOR-RELATED"/>
    <property type="match status" value="1"/>
</dbReference>
<dbReference type="PROSITE" id="PS50930">
    <property type="entry name" value="HTH_LYTTR"/>
    <property type="match status" value="1"/>
</dbReference>
<dbReference type="CDD" id="cd00156">
    <property type="entry name" value="REC"/>
    <property type="match status" value="1"/>
</dbReference>
<evidence type="ECO:0000259" key="3">
    <source>
        <dbReference type="PROSITE" id="PS50930"/>
    </source>
</evidence>
<dbReference type="PANTHER" id="PTHR37299:SF1">
    <property type="entry name" value="STAGE 0 SPORULATION PROTEIN A HOMOLOG"/>
    <property type="match status" value="1"/>
</dbReference>
<dbReference type="Proteomes" id="UP001478817">
    <property type="component" value="Unassembled WGS sequence"/>
</dbReference>
<feature type="domain" description="HTH LytTR-type" evidence="3">
    <location>
        <begin position="131"/>
        <end position="232"/>
    </location>
</feature>
<dbReference type="SMART" id="SM00448">
    <property type="entry name" value="REC"/>
    <property type="match status" value="1"/>
</dbReference>
<dbReference type="RefSeq" id="WP_349181185.1">
    <property type="nucleotide sequence ID" value="NZ_JAZOPI010000014.1"/>
</dbReference>
<keyword evidence="1" id="KW-0597">Phosphoprotein</keyword>
<dbReference type="SMART" id="SM00850">
    <property type="entry name" value="LytTR"/>
    <property type="match status" value="1"/>
</dbReference>
<dbReference type="InterPro" id="IPR046947">
    <property type="entry name" value="LytR-like"/>
</dbReference>
<dbReference type="Pfam" id="PF04397">
    <property type="entry name" value="LytTR"/>
    <property type="match status" value="1"/>
</dbReference>
<dbReference type="InterPro" id="IPR011006">
    <property type="entry name" value="CheY-like_superfamily"/>
</dbReference>